<name>A0A1H2ZBS4_9GAMM</name>
<dbReference type="GO" id="GO:0070694">
    <property type="term" value="F:5-hydroxymethyl-dUMP N-hydrolase activity"/>
    <property type="evidence" value="ECO:0007669"/>
    <property type="project" value="TreeGrafter"/>
</dbReference>
<dbReference type="RefSeq" id="WP_091813999.1">
    <property type="nucleotide sequence ID" value="NZ_FNNE01000006.1"/>
</dbReference>
<sequence length="187" mass="20201">MTTPKRIYLAGPEVFFAEPEHHAIVAAKKRILAACGLEGVDPLDTALTLPEDEPDREHGFRIFRANRSLMDSCDGVIANLTPFRGLSADAGTVYEVGYMIGQGKAAFGYSLDHRSYYQRAGGCAKDEQGHAVEPFGLADNLMIECGIEEAGGRVFIAPGSGGPEWFDEGLFRQCAESLAKALFLIAD</sequence>
<dbReference type="InterPro" id="IPR051239">
    <property type="entry name" value="2'-dNMP_N-hydrolase"/>
</dbReference>
<dbReference type="SUPFAM" id="SSF52309">
    <property type="entry name" value="N-(deoxy)ribosyltransferase-like"/>
    <property type="match status" value="1"/>
</dbReference>
<dbReference type="GO" id="GO:0009159">
    <property type="term" value="P:deoxyribonucleoside monophosphate catabolic process"/>
    <property type="evidence" value="ECO:0007669"/>
    <property type="project" value="TreeGrafter"/>
</dbReference>
<protein>
    <submittedName>
        <fullName evidence="1">Nucleoside 2-deoxyribosyltransferase</fullName>
    </submittedName>
</protein>
<keyword evidence="1" id="KW-0808">Transferase</keyword>
<dbReference type="GO" id="GO:0016740">
    <property type="term" value="F:transferase activity"/>
    <property type="evidence" value="ECO:0007669"/>
    <property type="project" value="UniProtKB-KW"/>
</dbReference>
<dbReference type="PANTHER" id="PTHR15364">
    <property type="entry name" value="2'-DEOXYNUCLEOSIDE 5'-PHOSPHATE N-HYDROLASE 1"/>
    <property type="match status" value="1"/>
</dbReference>
<dbReference type="InterPro" id="IPR007710">
    <property type="entry name" value="Nucleoside_deoxyribTrfase"/>
</dbReference>
<evidence type="ECO:0000313" key="2">
    <source>
        <dbReference type="Proteomes" id="UP000199675"/>
    </source>
</evidence>
<dbReference type="AlphaFoldDB" id="A0A1H2ZBS4"/>
<dbReference type="PANTHER" id="PTHR15364:SF0">
    <property type="entry name" value="2'-DEOXYNUCLEOSIDE 5'-PHOSPHATE N-HYDROLASE 1"/>
    <property type="match status" value="1"/>
</dbReference>
<evidence type="ECO:0000313" key="1">
    <source>
        <dbReference type="EMBL" id="SDX14840.1"/>
    </source>
</evidence>
<dbReference type="Pfam" id="PF05014">
    <property type="entry name" value="Nuc_deoxyrib_tr"/>
    <property type="match status" value="1"/>
</dbReference>
<dbReference type="Proteomes" id="UP000199675">
    <property type="component" value="Unassembled WGS sequence"/>
</dbReference>
<dbReference type="Gene3D" id="3.40.50.450">
    <property type="match status" value="1"/>
</dbReference>
<accession>A0A1H2ZBS4</accession>
<dbReference type="STRING" id="488533.SAMN04487960_106264"/>
<dbReference type="OrthoDB" id="9795789at2"/>
<dbReference type="EMBL" id="FNNE01000006">
    <property type="protein sequence ID" value="SDX14840.1"/>
    <property type="molecule type" value="Genomic_DNA"/>
</dbReference>
<gene>
    <name evidence="1" type="ORF">SAMN04487960_106264</name>
</gene>
<organism evidence="1 2">
    <name type="scientific">Marinobacter mobilis</name>
    <dbReference type="NCBI Taxonomy" id="488533"/>
    <lineage>
        <taxon>Bacteria</taxon>
        <taxon>Pseudomonadati</taxon>
        <taxon>Pseudomonadota</taxon>
        <taxon>Gammaproteobacteria</taxon>
        <taxon>Pseudomonadales</taxon>
        <taxon>Marinobacteraceae</taxon>
        <taxon>Marinobacter</taxon>
    </lineage>
</organism>
<reference evidence="1 2" key="1">
    <citation type="submission" date="2016-10" db="EMBL/GenBank/DDBJ databases">
        <authorList>
            <person name="de Groot N.N."/>
        </authorList>
    </citation>
    <scope>NUCLEOTIDE SEQUENCE [LARGE SCALE GENOMIC DNA]</scope>
    <source>
        <strain evidence="1 2">CGMCC 1.7059</strain>
    </source>
</reference>
<proteinExistence type="predicted"/>
<keyword evidence="2" id="KW-1185">Reference proteome</keyword>